<evidence type="ECO:0000256" key="4">
    <source>
        <dbReference type="ARBA" id="ARBA00023175"/>
    </source>
</evidence>
<dbReference type="EMBL" id="CAJHNH020001190">
    <property type="protein sequence ID" value="CAG5121918.1"/>
    <property type="molecule type" value="Genomic_DNA"/>
</dbReference>
<dbReference type="GO" id="GO:0005737">
    <property type="term" value="C:cytoplasm"/>
    <property type="evidence" value="ECO:0007669"/>
    <property type="project" value="TreeGrafter"/>
</dbReference>
<dbReference type="SUPFAM" id="SSF52540">
    <property type="entry name" value="P-loop containing nucleoside triphosphate hydrolases"/>
    <property type="match status" value="1"/>
</dbReference>
<dbReference type="Pfam" id="PF24556">
    <property type="entry name" value="SH3_Myosin-XVIIIa"/>
    <property type="match status" value="1"/>
</dbReference>
<dbReference type="SMART" id="SM00242">
    <property type="entry name" value="MYSc"/>
    <property type="match status" value="1"/>
</dbReference>
<dbReference type="GO" id="GO:0005524">
    <property type="term" value="F:ATP binding"/>
    <property type="evidence" value="ECO:0007669"/>
    <property type="project" value="UniProtKB-UniRule"/>
</dbReference>
<dbReference type="CDD" id="cd06747">
    <property type="entry name" value="PDZ_MYO18-like"/>
    <property type="match status" value="1"/>
</dbReference>
<keyword evidence="11" id="KW-1185">Reference proteome</keyword>
<feature type="domain" description="Myosin motor" evidence="9">
    <location>
        <begin position="428"/>
        <end position="747"/>
    </location>
</feature>
<sequence length="747" mass="82572">MFSFIKKDKEKDKDKKEKDKKKKEKDEKQDKKHLEKKERQNMTPEEITRIEEMKGMLRKFSDRDKKRSGQKSTDLSSPGESEDAMDSASSAHSSPVKEAKHLSKPQPLPRQQLLAASSRRDPPAVMPKPKVKSILKGKGDAGSSVNASLNLDDSKLLQENTKRNEDMFVQQTSSSNSTALSVQQSEAATLSSQVTSATPDDEEEDIKLKPFESKLKLPPIIPPKPPRIREIEVQRMQSGGFGFSLRKGLIPEPGGGPPQVVTFAEPGSGPGSIQTGLLPGDKLIEINGHNVENMSREEIVEIIKNASDKMILKVQPIQELIELSVRPNRDGTATDIQEDAAKSGTLRRSGSLRYKQGARNEEDVKSAQEWLETEKVWLVHRGGFLEVYQLKSESTSLPEGRVRVKLDTGDIIEVDEDDIEKANPPQFDRAEDLASLRYLNESSVLHTLRQRYAANLIHTYAGPNLVVINPMQQLPVYGDKVVQILKGCKQEDMPPHIFSMAQILYRDMLNSRRDQSLLLMGKSGSGKTTNAQHVMHYLITAAGTTSNVFTVEKMVSVYTLLHAFGNSRTSLNVNASRFTQIFTIDFDHSGQIGSASVQALMFEKTRVVRRPEGEPTFSIFYQLLAGADSTLRNELQLQTLAESNLYMTPPQKPEDKQRASEAWSKVLQAFDIVGITNDEVKAIVSVLAAIYHLGNAGAVKGNTNKPQFGKPAAAQKAAALLGTTVEELIKCIFASGGTSTLNRSASL</sequence>
<dbReference type="SUPFAM" id="SSF50156">
    <property type="entry name" value="PDZ domain-like"/>
    <property type="match status" value="1"/>
</dbReference>
<evidence type="ECO:0000256" key="6">
    <source>
        <dbReference type="PROSITE-ProRule" id="PRU00782"/>
    </source>
</evidence>
<dbReference type="FunFam" id="3.40.850.10:FF:000020">
    <property type="entry name" value="unconventional myosin-XVIIIa isoform X1"/>
    <property type="match status" value="1"/>
</dbReference>
<dbReference type="Pfam" id="PF00595">
    <property type="entry name" value="PDZ"/>
    <property type="match status" value="1"/>
</dbReference>
<evidence type="ECO:0000256" key="3">
    <source>
        <dbReference type="ARBA" id="ARBA00023123"/>
    </source>
</evidence>
<comment type="caution">
    <text evidence="6">Lacks conserved residue(s) required for the propagation of feature annotation.</text>
</comment>
<evidence type="ECO:0000256" key="2">
    <source>
        <dbReference type="ARBA" id="ARBA00022840"/>
    </source>
</evidence>
<dbReference type="Gene3D" id="3.40.850.10">
    <property type="entry name" value="Kinesin motor domain"/>
    <property type="match status" value="1"/>
</dbReference>
<evidence type="ECO:0000256" key="5">
    <source>
        <dbReference type="ARBA" id="ARBA00023203"/>
    </source>
</evidence>
<dbReference type="GO" id="GO:0000146">
    <property type="term" value="F:microfilament motor activity"/>
    <property type="evidence" value="ECO:0007669"/>
    <property type="project" value="TreeGrafter"/>
</dbReference>
<dbReference type="AlphaFoldDB" id="A0A8S3Z0I5"/>
<comment type="similarity">
    <text evidence="6">Belongs to the TRAFAC class myosin-kinesin ATPase superfamily. Myosin family.</text>
</comment>
<evidence type="ECO:0000313" key="11">
    <source>
        <dbReference type="Proteomes" id="UP000678393"/>
    </source>
</evidence>
<accession>A0A8S3Z0I5</accession>
<reference evidence="10" key="1">
    <citation type="submission" date="2021-04" db="EMBL/GenBank/DDBJ databases">
        <authorList>
            <consortium name="Molecular Ecology Group"/>
        </authorList>
    </citation>
    <scope>NUCLEOTIDE SEQUENCE</scope>
</reference>
<dbReference type="PROSITE" id="PS50106">
    <property type="entry name" value="PDZ"/>
    <property type="match status" value="1"/>
</dbReference>
<feature type="compositionally biased region" description="Basic and acidic residues" evidence="7">
    <location>
        <begin position="1"/>
        <end position="17"/>
    </location>
</feature>
<evidence type="ECO:0000259" key="8">
    <source>
        <dbReference type="PROSITE" id="PS50106"/>
    </source>
</evidence>
<evidence type="ECO:0000259" key="9">
    <source>
        <dbReference type="PROSITE" id="PS51456"/>
    </source>
</evidence>
<dbReference type="InterPro" id="IPR001478">
    <property type="entry name" value="PDZ"/>
</dbReference>
<organism evidence="10 11">
    <name type="scientific">Candidula unifasciata</name>
    <dbReference type="NCBI Taxonomy" id="100452"/>
    <lineage>
        <taxon>Eukaryota</taxon>
        <taxon>Metazoa</taxon>
        <taxon>Spiralia</taxon>
        <taxon>Lophotrochozoa</taxon>
        <taxon>Mollusca</taxon>
        <taxon>Gastropoda</taxon>
        <taxon>Heterobranchia</taxon>
        <taxon>Euthyneura</taxon>
        <taxon>Panpulmonata</taxon>
        <taxon>Eupulmonata</taxon>
        <taxon>Stylommatophora</taxon>
        <taxon>Helicina</taxon>
        <taxon>Helicoidea</taxon>
        <taxon>Geomitridae</taxon>
        <taxon>Candidula</taxon>
    </lineage>
</organism>
<feature type="region of interest" description="Disordered" evidence="7">
    <location>
        <begin position="330"/>
        <end position="349"/>
    </location>
</feature>
<proteinExistence type="inferred from homology"/>
<feature type="compositionally biased region" description="Polar residues" evidence="7">
    <location>
        <begin position="70"/>
        <end position="79"/>
    </location>
</feature>
<dbReference type="SMART" id="SM00228">
    <property type="entry name" value="PDZ"/>
    <property type="match status" value="1"/>
</dbReference>
<dbReference type="OrthoDB" id="2914378at2759"/>
<dbReference type="Proteomes" id="UP000678393">
    <property type="component" value="Unassembled WGS sequence"/>
</dbReference>
<dbReference type="Pfam" id="PF00063">
    <property type="entry name" value="Myosin_head"/>
    <property type="match status" value="1"/>
</dbReference>
<dbReference type="InterPro" id="IPR001609">
    <property type="entry name" value="Myosin_head_motor_dom-like"/>
</dbReference>
<keyword evidence="3 6" id="KW-0518">Myosin</keyword>
<feature type="compositionally biased region" description="Basic and acidic residues" evidence="7">
    <location>
        <begin position="152"/>
        <end position="166"/>
    </location>
</feature>
<dbReference type="InterPro" id="IPR036034">
    <property type="entry name" value="PDZ_sf"/>
</dbReference>
<keyword evidence="2 6" id="KW-0067">ATP-binding</keyword>
<dbReference type="GO" id="GO:0016459">
    <property type="term" value="C:myosin complex"/>
    <property type="evidence" value="ECO:0007669"/>
    <property type="project" value="UniProtKB-KW"/>
</dbReference>
<feature type="domain" description="PDZ" evidence="8">
    <location>
        <begin position="230"/>
        <end position="318"/>
    </location>
</feature>
<evidence type="ECO:0000256" key="1">
    <source>
        <dbReference type="ARBA" id="ARBA00022741"/>
    </source>
</evidence>
<feature type="compositionally biased region" description="Basic and acidic residues" evidence="7">
    <location>
        <begin position="24"/>
        <end position="67"/>
    </location>
</feature>
<comment type="caution">
    <text evidence="10">The sequence shown here is derived from an EMBL/GenBank/DDBJ whole genome shotgun (WGS) entry which is preliminary data.</text>
</comment>
<gene>
    <name evidence="10" type="ORF">CUNI_LOCUS7476</name>
</gene>
<dbReference type="FunFam" id="2.30.42.10:FF:000059">
    <property type="entry name" value="unconventional myosin-XVIIIa isoform X1"/>
    <property type="match status" value="1"/>
</dbReference>
<feature type="binding site" evidence="6">
    <location>
        <begin position="521"/>
        <end position="528"/>
    </location>
    <ligand>
        <name>ATP</name>
        <dbReference type="ChEBI" id="CHEBI:30616"/>
    </ligand>
</feature>
<name>A0A8S3Z0I5_9EUPU</name>
<evidence type="ECO:0000313" key="10">
    <source>
        <dbReference type="EMBL" id="CAG5121918.1"/>
    </source>
</evidence>
<dbReference type="PRINTS" id="PR00193">
    <property type="entry name" value="MYOSINHEAVY"/>
</dbReference>
<dbReference type="InterPro" id="IPR057772">
    <property type="entry name" value="SH3_Myo18a"/>
</dbReference>
<keyword evidence="1 6" id="KW-0547">Nucleotide-binding</keyword>
<feature type="region of interest" description="Disordered" evidence="7">
    <location>
        <begin position="1"/>
        <end position="209"/>
    </location>
</feature>
<keyword evidence="5 6" id="KW-0009">Actin-binding</keyword>
<keyword evidence="4 6" id="KW-0505">Motor protein</keyword>
<dbReference type="GO" id="GO:0051015">
    <property type="term" value="F:actin filament binding"/>
    <property type="evidence" value="ECO:0007669"/>
    <property type="project" value="TreeGrafter"/>
</dbReference>
<feature type="compositionally biased region" description="Polar residues" evidence="7">
    <location>
        <begin position="169"/>
        <end position="198"/>
    </location>
</feature>
<evidence type="ECO:0000256" key="7">
    <source>
        <dbReference type="SAM" id="MobiDB-lite"/>
    </source>
</evidence>
<dbReference type="PANTHER" id="PTHR13140">
    <property type="entry name" value="MYOSIN"/>
    <property type="match status" value="1"/>
</dbReference>
<dbReference type="PANTHER" id="PTHR13140:SF706">
    <property type="entry name" value="DILUTE CLASS UNCONVENTIONAL MYOSIN, ISOFORM C"/>
    <property type="match status" value="1"/>
</dbReference>
<dbReference type="InterPro" id="IPR036961">
    <property type="entry name" value="Kinesin_motor_dom_sf"/>
</dbReference>
<dbReference type="Gene3D" id="2.30.42.10">
    <property type="match status" value="1"/>
</dbReference>
<dbReference type="GO" id="GO:0007015">
    <property type="term" value="P:actin filament organization"/>
    <property type="evidence" value="ECO:0007669"/>
    <property type="project" value="TreeGrafter"/>
</dbReference>
<dbReference type="GO" id="GO:0016020">
    <property type="term" value="C:membrane"/>
    <property type="evidence" value="ECO:0007669"/>
    <property type="project" value="TreeGrafter"/>
</dbReference>
<evidence type="ECO:0008006" key="12">
    <source>
        <dbReference type="Google" id="ProtNLM"/>
    </source>
</evidence>
<dbReference type="PROSITE" id="PS51456">
    <property type="entry name" value="MYOSIN_MOTOR"/>
    <property type="match status" value="1"/>
</dbReference>
<protein>
    <recommendedName>
        <fullName evidence="12">Unconventional myosin-XVIIIa</fullName>
    </recommendedName>
</protein>
<feature type="non-terminal residue" evidence="10">
    <location>
        <position position="747"/>
    </location>
</feature>
<dbReference type="Gene3D" id="1.20.120.720">
    <property type="entry name" value="Myosin VI head, motor domain, U50 subdomain"/>
    <property type="match status" value="1"/>
</dbReference>
<dbReference type="InterPro" id="IPR027417">
    <property type="entry name" value="P-loop_NTPase"/>
</dbReference>